<keyword evidence="5 6" id="KW-0472">Membrane</keyword>
<dbReference type="SMART" id="SM00244">
    <property type="entry name" value="PHB"/>
    <property type="match status" value="1"/>
</dbReference>
<organism evidence="8 9">
    <name type="scientific">Massiliimalia timonensis</name>
    <dbReference type="NCBI Taxonomy" id="1987501"/>
    <lineage>
        <taxon>Bacteria</taxon>
        <taxon>Bacillati</taxon>
        <taxon>Bacillota</taxon>
        <taxon>Clostridia</taxon>
        <taxon>Eubacteriales</taxon>
        <taxon>Oscillospiraceae</taxon>
        <taxon>Massiliimalia</taxon>
    </lineage>
</organism>
<keyword evidence="4 6" id="KW-1133">Transmembrane helix</keyword>
<protein>
    <submittedName>
        <fullName evidence="8">SPFH/Band 7/PHB domain protein</fullName>
    </submittedName>
</protein>
<accession>A0A8J6TRZ1</accession>
<reference evidence="8" key="1">
    <citation type="submission" date="2020-08" db="EMBL/GenBank/DDBJ databases">
        <title>Genome public.</title>
        <authorList>
            <person name="Liu C."/>
            <person name="Sun Q."/>
        </authorList>
    </citation>
    <scope>NUCLEOTIDE SEQUENCE</scope>
    <source>
        <strain evidence="8">NSJ-15</strain>
    </source>
</reference>
<dbReference type="InterPro" id="IPR001972">
    <property type="entry name" value="Stomatin_HflK_fam"/>
</dbReference>
<dbReference type="RefSeq" id="WP_093989712.1">
    <property type="nucleotide sequence ID" value="NZ_FYDD01000004.1"/>
</dbReference>
<evidence type="ECO:0000256" key="1">
    <source>
        <dbReference type="ARBA" id="ARBA00004167"/>
    </source>
</evidence>
<comment type="similarity">
    <text evidence="2">Belongs to the band 7/mec-2 family.</text>
</comment>
<dbReference type="EMBL" id="JACRTL010000007">
    <property type="protein sequence ID" value="MBC8611681.1"/>
    <property type="molecule type" value="Genomic_DNA"/>
</dbReference>
<gene>
    <name evidence="8" type="ORF">H8702_11330</name>
</gene>
<dbReference type="PROSITE" id="PS01270">
    <property type="entry name" value="BAND_7"/>
    <property type="match status" value="1"/>
</dbReference>
<evidence type="ECO:0000259" key="7">
    <source>
        <dbReference type="SMART" id="SM00244"/>
    </source>
</evidence>
<comment type="caution">
    <text evidence="8">The sequence shown here is derived from an EMBL/GenBank/DDBJ whole genome shotgun (WGS) entry which is preliminary data.</text>
</comment>
<evidence type="ECO:0000256" key="6">
    <source>
        <dbReference type="SAM" id="Phobius"/>
    </source>
</evidence>
<sequence length="331" mass="36979">MSSFIPLLSEFTIVLIILLLILIFLITRIKIVPQAQVFVIERLGTYHTTWSTGIHFLIPFIDRIAKKVSLKEFVVDFKPQPVITKDNVTMQIDTVVFYQVIDAKLFTYGVERPMSAIENLTATTLRNIIGDLELDHTLTSRDFINSKITAILDESTDRWGIKVNRVELKNIIPPAEIQDAMEKQMKAERERREAILRAEGEKKSSVLVAEGQKESRILEAQAQKESQILRAEAEKQATILKAEAVKEQKIREAQGESQAIEMVQKALADSITLLNQANPNDQVLALKSLEAFAKAADGKATKIIIPSNMQGFAGLATSAKELFSDMEASGK</sequence>
<dbReference type="InterPro" id="IPR001107">
    <property type="entry name" value="Band_7"/>
</dbReference>
<dbReference type="PANTHER" id="PTHR43327:SF10">
    <property type="entry name" value="STOMATIN-LIKE PROTEIN 2, MITOCHONDRIAL"/>
    <property type="match status" value="1"/>
</dbReference>
<dbReference type="PRINTS" id="PR00721">
    <property type="entry name" value="STOMATIN"/>
</dbReference>
<dbReference type="InterPro" id="IPR036013">
    <property type="entry name" value="Band_7/SPFH_dom_sf"/>
</dbReference>
<evidence type="ECO:0000256" key="2">
    <source>
        <dbReference type="ARBA" id="ARBA00008164"/>
    </source>
</evidence>
<comment type="subcellular location">
    <subcellularLocation>
        <location evidence="1">Membrane</location>
        <topology evidence="1">Single-pass membrane protein</topology>
    </subcellularLocation>
</comment>
<keyword evidence="9" id="KW-1185">Reference proteome</keyword>
<dbReference type="FunFam" id="3.30.479.30:FF:000004">
    <property type="entry name" value="Putative membrane protease family, stomatin"/>
    <property type="match status" value="1"/>
</dbReference>
<dbReference type="SUPFAM" id="SSF117892">
    <property type="entry name" value="Band 7/SPFH domain"/>
    <property type="match status" value="1"/>
</dbReference>
<dbReference type="GO" id="GO:0098552">
    <property type="term" value="C:side of membrane"/>
    <property type="evidence" value="ECO:0007669"/>
    <property type="project" value="UniProtKB-ARBA"/>
</dbReference>
<dbReference type="InterPro" id="IPR050710">
    <property type="entry name" value="Band7/mec-2_domain"/>
</dbReference>
<feature type="transmembrane region" description="Helical" evidence="6">
    <location>
        <begin position="7"/>
        <end position="26"/>
    </location>
</feature>
<evidence type="ECO:0000256" key="4">
    <source>
        <dbReference type="ARBA" id="ARBA00022989"/>
    </source>
</evidence>
<dbReference type="InterPro" id="IPR018080">
    <property type="entry name" value="Band_7/stomatin-like_CS"/>
</dbReference>
<dbReference type="AlphaFoldDB" id="A0A8J6TRZ1"/>
<proteinExistence type="inferred from homology"/>
<dbReference type="Pfam" id="PF01145">
    <property type="entry name" value="Band_7"/>
    <property type="match status" value="1"/>
</dbReference>
<evidence type="ECO:0000256" key="5">
    <source>
        <dbReference type="ARBA" id="ARBA00023136"/>
    </source>
</evidence>
<dbReference type="OrthoDB" id="9809197at2"/>
<dbReference type="Proteomes" id="UP000632659">
    <property type="component" value="Unassembled WGS sequence"/>
</dbReference>
<evidence type="ECO:0000256" key="3">
    <source>
        <dbReference type="ARBA" id="ARBA00022692"/>
    </source>
</evidence>
<dbReference type="Gene3D" id="3.30.479.30">
    <property type="entry name" value="Band 7 domain"/>
    <property type="match status" value="1"/>
</dbReference>
<dbReference type="CDD" id="cd08829">
    <property type="entry name" value="SPFH_paraslipin"/>
    <property type="match status" value="1"/>
</dbReference>
<dbReference type="GO" id="GO:0005886">
    <property type="term" value="C:plasma membrane"/>
    <property type="evidence" value="ECO:0007669"/>
    <property type="project" value="UniProtKB-ARBA"/>
</dbReference>
<evidence type="ECO:0000313" key="8">
    <source>
        <dbReference type="EMBL" id="MBC8611681.1"/>
    </source>
</evidence>
<name>A0A8J6TRZ1_9FIRM</name>
<feature type="domain" description="Band 7" evidence="7">
    <location>
        <begin position="27"/>
        <end position="185"/>
    </location>
</feature>
<evidence type="ECO:0000313" key="9">
    <source>
        <dbReference type="Proteomes" id="UP000632659"/>
    </source>
</evidence>
<keyword evidence="3 6" id="KW-0812">Transmembrane</keyword>
<dbReference type="PANTHER" id="PTHR43327">
    <property type="entry name" value="STOMATIN-LIKE PROTEIN 2, MITOCHONDRIAL"/>
    <property type="match status" value="1"/>
</dbReference>